<evidence type="ECO:0000313" key="1">
    <source>
        <dbReference type="EMBL" id="EEQ07151.1"/>
    </source>
</evidence>
<sequence>MLFTSVIDCIFFAEIVQQNPQRFPARPVNCRFFIHYHH</sequence>
<comment type="caution">
    <text evidence="1">The sequence shown here is derived from an EMBL/GenBank/DDBJ whole genome shotgun (WGS) entry which is preliminary data.</text>
</comment>
<keyword evidence="2" id="KW-1185">Reference proteome</keyword>
<organism evidence="1 2">
    <name type="scientific">Yersinia bercovieri ATCC 43970</name>
    <dbReference type="NCBI Taxonomy" id="349968"/>
    <lineage>
        <taxon>Bacteria</taxon>
        <taxon>Pseudomonadati</taxon>
        <taxon>Pseudomonadota</taxon>
        <taxon>Gammaproteobacteria</taxon>
        <taxon>Enterobacterales</taxon>
        <taxon>Yersiniaceae</taxon>
        <taxon>Yersinia</taxon>
    </lineage>
</organism>
<proteinExistence type="predicted"/>
<accession>A0ABP2E6I9</accession>
<reference evidence="1" key="1">
    <citation type="submission" date="2008-12" db="EMBL/GenBank/DDBJ databases">
        <title>Annotation of the Yersinia bercovieri ATCC 43970 genome.</title>
        <authorList>
            <person name="Read T.D."/>
            <person name="Akmal A."/>
            <person name="Bishop-Lilly K."/>
            <person name="Chen P.E."/>
            <person name="Cook C."/>
            <person name="Kiley M.P."/>
            <person name="Lentz S."/>
            <person name="Mateczun A."/>
            <person name="Nagarajan N."/>
            <person name="Nolan N."/>
            <person name="Osborne B.I."/>
            <person name="Pop M."/>
            <person name="Sozhamannan S."/>
            <person name="Stewart A.C."/>
            <person name="Sulakvelidze A."/>
            <person name="Thomason B."/>
            <person name="Willner K."/>
            <person name="Zwick M.E."/>
        </authorList>
    </citation>
    <scope>NUCLEOTIDE SEQUENCE [LARGE SCALE GENOMIC DNA]</scope>
    <source>
        <strain evidence="1">ATCC 43970</strain>
    </source>
</reference>
<dbReference type="EMBL" id="AALC02000015">
    <property type="protein sequence ID" value="EEQ07151.1"/>
    <property type="molecule type" value="Genomic_DNA"/>
</dbReference>
<name>A0ABP2E6I9_YERBE</name>
<evidence type="ECO:0000313" key="2">
    <source>
        <dbReference type="Proteomes" id="UP000010319"/>
    </source>
</evidence>
<gene>
    <name evidence="1" type="ORF">yberc0001_3130</name>
</gene>
<dbReference type="Proteomes" id="UP000010319">
    <property type="component" value="Unassembled WGS sequence"/>
</dbReference>
<protein>
    <submittedName>
        <fullName evidence="1">Uncharacterized protein</fullName>
    </submittedName>
</protein>